<protein>
    <submittedName>
        <fullName evidence="1">Putative baseplate assembly protein</fullName>
    </submittedName>
</protein>
<dbReference type="NCBIfam" id="TIGR02243">
    <property type="entry name" value="putative baseplate assembly protein"/>
    <property type="match status" value="1"/>
</dbReference>
<evidence type="ECO:0000313" key="2">
    <source>
        <dbReference type="Proteomes" id="UP000248627"/>
    </source>
</evidence>
<dbReference type="OrthoDB" id="9027184at2"/>
<proteinExistence type="predicted"/>
<accession>A0A2W2CJD3</accession>
<comment type="caution">
    <text evidence="1">The sequence shown here is derived from an EMBL/GenBank/DDBJ whole genome shotgun (WGS) entry which is preliminary data.</text>
</comment>
<gene>
    <name evidence="1" type="ORF">C1I93_08435</name>
</gene>
<reference evidence="1 2" key="1">
    <citation type="submission" date="2018-01" db="EMBL/GenBank/DDBJ databases">
        <title>Draft genome sequence of Jishengella endophytica.</title>
        <authorList>
            <person name="Sahin N."/>
            <person name="Ay H."/>
            <person name="Saygin H."/>
        </authorList>
    </citation>
    <scope>NUCLEOTIDE SEQUENCE [LARGE SCALE GENOMIC DNA]</scope>
    <source>
        <strain evidence="1 2">DSM 45430</strain>
    </source>
</reference>
<dbReference type="EMBL" id="POTX01000037">
    <property type="protein sequence ID" value="PZF98612.1"/>
    <property type="molecule type" value="Genomic_DNA"/>
</dbReference>
<dbReference type="InterPro" id="IPR011749">
    <property type="entry name" value="CHP02243"/>
</dbReference>
<name>A0A2W2CJD3_9ACTN</name>
<sequence length="651" mass="69773">MALPAPNLDDRRFQDLVDDAKRLVQRRCPEWTDHNVSDPGVTLIETFAYLVDQLLYRLNRVPDRHYVKFLDLLGITPFPPAVASTDVTFWLSAPRDAPVVVPAGTHVATVRAENVEPVTFETLHELSVPPCRLRKVLTVPAGGQPSDRTGDLGGASRVPAFADPPAADDAVLFGLDEPVPGCAVLLTMDWSVSGRGVDPTNPPLVWEALTDDGWVECPVERDTTGALNRAGEVVLHVPAGHSATVVARHRGGWLRCRLRQPTAGQPFFNAPPLLGRAEAATIGGTVAACHAELIDGETLGAAEGVPGQVFTVQRAPIVAADGAIEIEVSTVEGWQTWREVPSFADSGPEDRHVCVDRTSGEVRFGPAVRQPDGTISQHGAVPPKGAVVRVPAYRTGGGRQGNVAARTLSVLRDPVPFVSTVTNRAAATGGVDGESLAETSVRGPLTLRTRERAVTAEDYEQLARQAAPEVQRVRCVPAAGDSHAVRVLVVPALGEHRDADDDAARFAALRPRDEILERIGTFLDSRRCVGARLLVEPPFYQGVTVVAQVRARPRAGGSGAELRRRAVRALYDYLDPVRGGPDGTGWPFGRPVQSGELHAVLQRVAGVDLVEEVRLFGADPTSGERGEAVQRLELDVNALAFSYGHQVRVTG</sequence>
<dbReference type="RefSeq" id="WP_111242668.1">
    <property type="nucleotide sequence ID" value="NZ_AP023358.1"/>
</dbReference>
<keyword evidence="2" id="KW-1185">Reference proteome</keyword>
<dbReference type="AlphaFoldDB" id="A0A2W2CJD3"/>
<organism evidence="1 2">
    <name type="scientific">Micromonospora endophytica</name>
    <dbReference type="NCBI Taxonomy" id="515350"/>
    <lineage>
        <taxon>Bacteria</taxon>
        <taxon>Bacillati</taxon>
        <taxon>Actinomycetota</taxon>
        <taxon>Actinomycetes</taxon>
        <taxon>Micromonosporales</taxon>
        <taxon>Micromonosporaceae</taxon>
        <taxon>Micromonospora</taxon>
    </lineage>
</organism>
<evidence type="ECO:0000313" key="1">
    <source>
        <dbReference type="EMBL" id="PZF98612.1"/>
    </source>
</evidence>
<dbReference type="Proteomes" id="UP000248627">
    <property type="component" value="Unassembled WGS sequence"/>
</dbReference>